<evidence type="ECO:0000313" key="9">
    <source>
        <dbReference type="EMBL" id="BAI60429.1"/>
    </source>
</evidence>
<protein>
    <recommendedName>
        <fullName evidence="2">histidine kinase</fullName>
        <ecNumber evidence="2">2.7.13.3</ecNumber>
    </recommendedName>
</protein>
<evidence type="ECO:0000256" key="5">
    <source>
        <dbReference type="ARBA" id="ARBA00022777"/>
    </source>
</evidence>
<keyword evidence="3" id="KW-0597">Phosphoprotein</keyword>
<evidence type="ECO:0000313" key="10">
    <source>
        <dbReference type="Proteomes" id="UP000001882"/>
    </source>
</evidence>
<evidence type="ECO:0000259" key="8">
    <source>
        <dbReference type="PROSITE" id="PS50113"/>
    </source>
</evidence>
<accession>D1YVF7</accession>
<dbReference type="Gene3D" id="3.30.565.10">
    <property type="entry name" value="Histidine kinase-like ATPase, C-terminal domain"/>
    <property type="match status" value="1"/>
</dbReference>
<feature type="domain" description="Histidine kinase" evidence="6">
    <location>
        <begin position="142"/>
        <end position="358"/>
    </location>
</feature>
<dbReference type="eggNOG" id="arCOG06192">
    <property type="taxonomic scope" value="Archaea"/>
</dbReference>
<proteinExistence type="predicted"/>
<comment type="catalytic activity">
    <reaction evidence="1">
        <text>ATP + protein L-histidine = ADP + protein N-phospho-L-histidine.</text>
        <dbReference type="EC" id="2.7.13.3"/>
    </reaction>
</comment>
<dbReference type="Pfam" id="PF08447">
    <property type="entry name" value="PAS_3"/>
    <property type="match status" value="1"/>
</dbReference>
<dbReference type="Gene3D" id="3.30.450.20">
    <property type="entry name" value="PAS domain"/>
    <property type="match status" value="1"/>
</dbReference>
<dbReference type="eggNOG" id="arCOG06515">
    <property type="taxonomic scope" value="Archaea"/>
</dbReference>
<dbReference type="InterPro" id="IPR036890">
    <property type="entry name" value="HATPase_C_sf"/>
</dbReference>
<dbReference type="InterPro" id="IPR000014">
    <property type="entry name" value="PAS"/>
</dbReference>
<dbReference type="PRINTS" id="PR00344">
    <property type="entry name" value="BCTRLSENSOR"/>
</dbReference>
<dbReference type="PANTHER" id="PTHR43304">
    <property type="entry name" value="PHYTOCHROME-LIKE PROTEIN CPH1"/>
    <property type="match status" value="1"/>
</dbReference>
<dbReference type="NCBIfam" id="TIGR00229">
    <property type="entry name" value="sensory_box"/>
    <property type="match status" value="1"/>
</dbReference>
<dbReference type="InParanoid" id="D1YVF7"/>
<dbReference type="SMART" id="SM00091">
    <property type="entry name" value="PAS"/>
    <property type="match status" value="1"/>
</dbReference>
<sequence>MRESEKKYRTVADNTYDWSFWLDPNGDFIYTSPSCERITGYRPEEFKKDPDLLSKILHPDDKEAFKKHVYEHEKKAGPGDLELRLVTKTGIIIWIHHMCQPVFDEQKHFLGSIGSNRDITTRKSAELALQEAKRLAEMYVELMGHDINNKNQVGIGYLELVLNEPGLSEDVKRSIEKALGALHDSSGIINNVEKLQRISSGKVKVEKIDLGQKLVDIRARYLESPGKAVTINYTPEKECFVWANELLTDIFSNIIENAIKHSRGPVTIDIKRGEMIRDGKYYCKVTIDDNGPGIPDELKERLFARFQRGVTRAKGKGLGLYLVKSLVESYGGMVWVEDRVRGDHTGGARFVVALPAVEK</sequence>
<dbReference type="SMART" id="SM00086">
    <property type="entry name" value="PAC"/>
    <property type="match status" value="1"/>
</dbReference>
<dbReference type="InterPro" id="IPR001610">
    <property type="entry name" value="PAC"/>
</dbReference>
<dbReference type="STRING" id="304371.MCP_0357"/>
<name>D1YVF7_METPS</name>
<keyword evidence="10" id="KW-1185">Reference proteome</keyword>
<evidence type="ECO:0000259" key="7">
    <source>
        <dbReference type="PROSITE" id="PS50112"/>
    </source>
</evidence>
<feature type="domain" description="PAC" evidence="8">
    <location>
        <begin position="79"/>
        <end position="131"/>
    </location>
</feature>
<dbReference type="Pfam" id="PF02518">
    <property type="entry name" value="HATPase_c"/>
    <property type="match status" value="1"/>
</dbReference>
<dbReference type="PROSITE" id="PS50113">
    <property type="entry name" value="PAC"/>
    <property type="match status" value="1"/>
</dbReference>
<dbReference type="Proteomes" id="UP000001882">
    <property type="component" value="Chromosome"/>
</dbReference>
<dbReference type="GO" id="GO:0004673">
    <property type="term" value="F:protein histidine kinase activity"/>
    <property type="evidence" value="ECO:0007669"/>
    <property type="project" value="UniProtKB-EC"/>
</dbReference>
<dbReference type="PROSITE" id="PS50112">
    <property type="entry name" value="PAS"/>
    <property type="match status" value="1"/>
</dbReference>
<dbReference type="InterPro" id="IPR000700">
    <property type="entry name" value="PAS-assoc_C"/>
</dbReference>
<evidence type="ECO:0000256" key="4">
    <source>
        <dbReference type="ARBA" id="ARBA00022679"/>
    </source>
</evidence>
<dbReference type="CDD" id="cd00130">
    <property type="entry name" value="PAS"/>
    <property type="match status" value="1"/>
</dbReference>
<keyword evidence="4" id="KW-0808">Transferase</keyword>
<reference evidence="9 10" key="1">
    <citation type="journal article" date="2007" name="Appl. Environ. Microbiol.">
        <title>Isolation of key methanogens for global methane emission from rice paddy fields: a novel isolate affiliated with the clone cluster rice cluster I.</title>
        <authorList>
            <person name="Sakai S."/>
            <person name="Imachi H."/>
            <person name="Sekiguchi Y."/>
            <person name="Ohashi A."/>
            <person name="Harada H."/>
            <person name="Kamagata Y."/>
        </authorList>
    </citation>
    <scope>NUCLEOTIDE SEQUENCE [LARGE SCALE GENOMIC DNA]</scope>
    <source>
        <strain evidence="10">DSM 17711 / JCM 13418 / NBRC 101707 / SANAE</strain>
    </source>
</reference>
<dbReference type="InterPro" id="IPR052162">
    <property type="entry name" value="Sensor_kinase/Photoreceptor"/>
</dbReference>
<dbReference type="SUPFAM" id="SSF55874">
    <property type="entry name" value="ATPase domain of HSP90 chaperone/DNA topoisomerase II/histidine kinase"/>
    <property type="match status" value="1"/>
</dbReference>
<dbReference type="InterPro" id="IPR003594">
    <property type="entry name" value="HATPase_dom"/>
</dbReference>
<reference evidence="9 10" key="2">
    <citation type="journal article" date="2008" name="Int. J. Syst. Evol. Microbiol.">
        <title>Methanocella paludicola gen. nov., sp. nov., a methane-producing archaeon, the first isolate of the lineage 'Rice Cluster I', and proposal of the new archaeal order Methanocellales ord. nov.</title>
        <authorList>
            <person name="Sakai S."/>
            <person name="Imachi H."/>
            <person name="Hanada S."/>
            <person name="Ohashi A."/>
            <person name="Harada H."/>
            <person name="Kamagata Y."/>
        </authorList>
    </citation>
    <scope>NUCLEOTIDE SEQUENCE [LARGE SCALE GENOMIC DNA]</scope>
    <source>
        <strain evidence="10">DSM 17711 / JCM 13418 / NBRC 101707 / SANAE</strain>
    </source>
</reference>
<feature type="domain" description="PAS" evidence="7">
    <location>
        <begin position="4"/>
        <end position="76"/>
    </location>
</feature>
<dbReference type="PROSITE" id="PS50109">
    <property type="entry name" value="HIS_KIN"/>
    <property type="match status" value="1"/>
</dbReference>
<evidence type="ECO:0000259" key="6">
    <source>
        <dbReference type="PROSITE" id="PS50109"/>
    </source>
</evidence>
<dbReference type="PANTHER" id="PTHR43304:SF1">
    <property type="entry name" value="PAC DOMAIN-CONTAINING PROTEIN"/>
    <property type="match status" value="1"/>
</dbReference>
<dbReference type="InterPro" id="IPR013655">
    <property type="entry name" value="PAS_fold_3"/>
</dbReference>
<dbReference type="KEGG" id="mpd:MCP_0357"/>
<dbReference type="Gene3D" id="1.10.287.130">
    <property type="match status" value="1"/>
</dbReference>
<dbReference type="InterPro" id="IPR005467">
    <property type="entry name" value="His_kinase_dom"/>
</dbReference>
<dbReference type="EMBL" id="AP011532">
    <property type="protein sequence ID" value="BAI60429.1"/>
    <property type="molecule type" value="Genomic_DNA"/>
</dbReference>
<dbReference type="AlphaFoldDB" id="D1YVF7"/>
<dbReference type="EC" id="2.7.13.3" evidence="2"/>
<dbReference type="InterPro" id="IPR004358">
    <property type="entry name" value="Sig_transdc_His_kin-like_C"/>
</dbReference>
<gene>
    <name evidence="9" type="ordered locus">MCP_0357</name>
</gene>
<organism evidence="9 10">
    <name type="scientific">Methanocella paludicola (strain DSM 17711 / JCM 13418 / NBRC 101707 / SANAE)</name>
    <dbReference type="NCBI Taxonomy" id="304371"/>
    <lineage>
        <taxon>Archaea</taxon>
        <taxon>Methanobacteriati</taxon>
        <taxon>Methanobacteriota</taxon>
        <taxon>Stenosarchaea group</taxon>
        <taxon>Methanomicrobia</taxon>
        <taxon>Methanocellales</taxon>
        <taxon>Methanocellaceae</taxon>
        <taxon>Methanocella</taxon>
    </lineage>
</organism>
<dbReference type="CDD" id="cd00075">
    <property type="entry name" value="HATPase"/>
    <property type="match status" value="1"/>
</dbReference>
<dbReference type="InterPro" id="IPR035965">
    <property type="entry name" value="PAS-like_dom_sf"/>
</dbReference>
<reference evidence="10" key="3">
    <citation type="journal article" date="2011" name="PLoS ONE">
        <title>Genome sequence of a mesophilic hydrogenotrophic methanogen Methanocella paludicola, the first cultivated representative of the order Methanocellales.</title>
        <authorList>
            <person name="Sakai S."/>
            <person name="Takaki Y."/>
            <person name="Shimamura S."/>
            <person name="Sekine M."/>
            <person name="Tajima T."/>
            <person name="Kosugi H."/>
            <person name="Ichikawa N."/>
            <person name="Tasumi E."/>
            <person name="Hiraki A.T."/>
            <person name="Shimizu A."/>
            <person name="Kato Y."/>
            <person name="Nishiko R."/>
            <person name="Mori K."/>
            <person name="Fujita N."/>
            <person name="Imachi H."/>
            <person name="Takai K."/>
        </authorList>
    </citation>
    <scope>NUCLEOTIDE SEQUENCE [LARGE SCALE GENOMIC DNA]</scope>
    <source>
        <strain evidence="10">DSM 17711 / JCM 13418 / NBRC 101707 / SANAE</strain>
    </source>
</reference>
<keyword evidence="5 9" id="KW-0418">Kinase</keyword>
<dbReference type="SUPFAM" id="SSF55785">
    <property type="entry name" value="PYP-like sensor domain (PAS domain)"/>
    <property type="match status" value="1"/>
</dbReference>
<evidence type="ECO:0000256" key="3">
    <source>
        <dbReference type="ARBA" id="ARBA00022553"/>
    </source>
</evidence>
<evidence type="ECO:0000256" key="1">
    <source>
        <dbReference type="ARBA" id="ARBA00000085"/>
    </source>
</evidence>
<dbReference type="SMART" id="SM00387">
    <property type="entry name" value="HATPase_c"/>
    <property type="match status" value="1"/>
</dbReference>
<evidence type="ECO:0000256" key="2">
    <source>
        <dbReference type="ARBA" id="ARBA00012438"/>
    </source>
</evidence>